<dbReference type="Gene3D" id="2.60.120.10">
    <property type="entry name" value="Jelly Rolls"/>
    <property type="match status" value="1"/>
</dbReference>
<name>A0A432XT99_9GAMM</name>
<feature type="domain" description="Cupin type-2" evidence="2">
    <location>
        <begin position="44"/>
        <end position="114"/>
    </location>
</feature>
<dbReference type="SUPFAM" id="SSF51182">
    <property type="entry name" value="RmlC-like cupins"/>
    <property type="match status" value="1"/>
</dbReference>
<dbReference type="Pfam" id="PF07883">
    <property type="entry name" value="Cupin_2"/>
    <property type="match status" value="1"/>
</dbReference>
<comment type="caution">
    <text evidence="3">The sequence shown here is derived from an EMBL/GenBank/DDBJ whole genome shotgun (WGS) entry which is preliminary data.</text>
</comment>
<dbReference type="Proteomes" id="UP000287198">
    <property type="component" value="Unassembled WGS sequence"/>
</dbReference>
<keyword evidence="4" id="KW-1185">Reference proteome</keyword>
<keyword evidence="1" id="KW-0479">Metal-binding</keyword>
<dbReference type="InterPro" id="IPR013096">
    <property type="entry name" value="Cupin_2"/>
</dbReference>
<gene>
    <name evidence="3" type="ORF">CWI69_09875</name>
</gene>
<dbReference type="GO" id="GO:0046872">
    <property type="term" value="F:metal ion binding"/>
    <property type="evidence" value="ECO:0007669"/>
    <property type="project" value="UniProtKB-KW"/>
</dbReference>
<dbReference type="AlphaFoldDB" id="A0A432XT99"/>
<protein>
    <submittedName>
        <fullName evidence="3">Cupin</fullName>
    </submittedName>
</protein>
<dbReference type="EMBL" id="PIPW01000003">
    <property type="protein sequence ID" value="RUO51940.1"/>
    <property type="molecule type" value="Genomic_DNA"/>
</dbReference>
<evidence type="ECO:0000256" key="1">
    <source>
        <dbReference type="ARBA" id="ARBA00022723"/>
    </source>
</evidence>
<dbReference type="InterPro" id="IPR014710">
    <property type="entry name" value="RmlC-like_jellyroll"/>
</dbReference>
<organism evidence="3 4">
    <name type="scientific">Pseudidiomarina halophila</name>
    <dbReference type="NCBI Taxonomy" id="1449799"/>
    <lineage>
        <taxon>Bacteria</taxon>
        <taxon>Pseudomonadati</taxon>
        <taxon>Pseudomonadota</taxon>
        <taxon>Gammaproteobacteria</taxon>
        <taxon>Alteromonadales</taxon>
        <taxon>Idiomarinaceae</taxon>
        <taxon>Pseudidiomarina</taxon>
    </lineage>
</organism>
<reference evidence="4" key="1">
    <citation type="journal article" date="2018" name="Front. Microbiol.">
        <title>Genome-Based Analysis Reveals the Taxonomy and Diversity of the Family Idiomarinaceae.</title>
        <authorList>
            <person name="Liu Y."/>
            <person name="Lai Q."/>
            <person name="Shao Z."/>
        </authorList>
    </citation>
    <scope>NUCLEOTIDE SEQUENCE [LARGE SCALE GENOMIC DNA]</scope>
    <source>
        <strain evidence="4">BH195</strain>
    </source>
</reference>
<sequence>MLLKKSAIDAMPGENKTHFLNANAQRLNKSLGDATGMKSMGIHLITVEPGRDSTEHHFHHFEEEAIYVLSGTGVVTVGEEQFDIGAGDFIGCPIDHVPHSMQATGSEPLQCLVVGNRLNADVSDYPRQAKRLYRYPSGWDLVDTADVTNVK</sequence>
<evidence type="ECO:0000259" key="2">
    <source>
        <dbReference type="Pfam" id="PF07883"/>
    </source>
</evidence>
<accession>A0A432XT99</accession>
<dbReference type="OrthoDB" id="116921at2"/>
<evidence type="ECO:0000313" key="4">
    <source>
        <dbReference type="Proteomes" id="UP000287198"/>
    </source>
</evidence>
<proteinExistence type="predicted"/>
<dbReference type="RefSeq" id="WP_126764043.1">
    <property type="nucleotide sequence ID" value="NZ_JBHLTZ010000010.1"/>
</dbReference>
<dbReference type="InterPro" id="IPR051610">
    <property type="entry name" value="GPI/OXD"/>
</dbReference>
<evidence type="ECO:0000313" key="3">
    <source>
        <dbReference type="EMBL" id="RUO51940.1"/>
    </source>
</evidence>
<dbReference type="PANTHER" id="PTHR35848">
    <property type="entry name" value="OXALATE-BINDING PROTEIN"/>
    <property type="match status" value="1"/>
</dbReference>
<dbReference type="InterPro" id="IPR011051">
    <property type="entry name" value="RmlC_Cupin_sf"/>
</dbReference>